<dbReference type="Proteomes" id="UP000195897">
    <property type="component" value="Unassembled WGS sequence"/>
</dbReference>
<evidence type="ECO:0000313" key="3">
    <source>
        <dbReference type="EMBL" id="OUP50471.1"/>
    </source>
</evidence>
<gene>
    <name evidence="3" type="ORF">B5F17_13940</name>
</gene>
<dbReference type="RefSeq" id="WP_087374794.1">
    <property type="nucleotide sequence ID" value="NZ_NFKK01000029.1"/>
</dbReference>
<dbReference type="InterPro" id="IPR049304">
    <property type="entry name" value="Gly_rich_dom"/>
</dbReference>
<protein>
    <recommendedName>
        <fullName evidence="2">Glycine-rich domain-containing protein</fullName>
    </recommendedName>
</protein>
<name>A0A1Y4L6S7_9FIRM</name>
<organism evidence="3 4">
    <name type="scientific">Butyricicoccus pullicaecorum</name>
    <dbReference type="NCBI Taxonomy" id="501571"/>
    <lineage>
        <taxon>Bacteria</taxon>
        <taxon>Bacillati</taxon>
        <taxon>Bacillota</taxon>
        <taxon>Clostridia</taxon>
        <taxon>Eubacteriales</taxon>
        <taxon>Butyricicoccaceae</taxon>
        <taxon>Butyricicoccus</taxon>
    </lineage>
</organism>
<sequence>MQDRVPAPGKENRVRIRLDDGRTIEGVLEYADDASVQGSAYNKANVLPDDVCAELGIDTSSEPKDAFNQLSNSIKPYKLLEKITSSKKWVCPDGVFYITALIVGGGGGGAVTDWRAGGGQGGCCMLVRDIKVVPGQEYSIVIGTGGTAGRLSVSPSKGGDTKAFGFTAIGGDPASEGKGGCNPFAGSFGGDTSIKGHYGGPNLPYLDAEDGIITPKDYAERFYTDLLYEDWYGSGGGGTGNIGGPNAGDGQYNASGSNAPSGFGGGGGGGDEGYSGGKGGSGAVLIYVRGD</sequence>
<feature type="region of interest" description="Disordered" evidence="1">
    <location>
        <begin position="242"/>
        <end position="274"/>
    </location>
</feature>
<proteinExistence type="predicted"/>
<evidence type="ECO:0000259" key="2">
    <source>
        <dbReference type="Pfam" id="PF21722"/>
    </source>
</evidence>
<feature type="domain" description="Glycine-rich" evidence="2">
    <location>
        <begin position="88"/>
        <end position="288"/>
    </location>
</feature>
<dbReference type="AlphaFoldDB" id="A0A1Y4L6S7"/>
<evidence type="ECO:0000313" key="4">
    <source>
        <dbReference type="Proteomes" id="UP000195897"/>
    </source>
</evidence>
<dbReference type="Pfam" id="PF21722">
    <property type="entry name" value="Gly_rich_2"/>
    <property type="match status" value="1"/>
</dbReference>
<comment type="caution">
    <text evidence="3">The sequence shown here is derived from an EMBL/GenBank/DDBJ whole genome shotgun (WGS) entry which is preliminary data.</text>
</comment>
<feature type="compositionally biased region" description="Gly residues" evidence="1">
    <location>
        <begin position="262"/>
        <end position="274"/>
    </location>
</feature>
<evidence type="ECO:0000256" key="1">
    <source>
        <dbReference type="SAM" id="MobiDB-lite"/>
    </source>
</evidence>
<accession>A0A1Y4L6S7</accession>
<reference evidence="4" key="1">
    <citation type="submission" date="2017-04" db="EMBL/GenBank/DDBJ databases">
        <title>Function of individual gut microbiota members based on whole genome sequencing of pure cultures obtained from chicken caecum.</title>
        <authorList>
            <person name="Medvecky M."/>
            <person name="Cejkova D."/>
            <person name="Polansky O."/>
            <person name="Karasova D."/>
            <person name="Kubasova T."/>
            <person name="Cizek A."/>
            <person name="Rychlik I."/>
        </authorList>
    </citation>
    <scope>NUCLEOTIDE SEQUENCE [LARGE SCALE GENOMIC DNA]</scope>
    <source>
        <strain evidence="4">An180</strain>
    </source>
</reference>
<dbReference type="EMBL" id="NFKK01000029">
    <property type="protein sequence ID" value="OUP50471.1"/>
    <property type="molecule type" value="Genomic_DNA"/>
</dbReference>